<evidence type="ECO:0000313" key="3">
    <source>
        <dbReference type="Proteomes" id="UP000222310"/>
    </source>
</evidence>
<dbReference type="Proteomes" id="UP000222310">
    <property type="component" value="Unassembled WGS sequence"/>
</dbReference>
<dbReference type="AlphaFoldDB" id="A0A9Q6EIG8"/>
<dbReference type="Pfam" id="PF07693">
    <property type="entry name" value="KAP_NTPase"/>
    <property type="match status" value="1"/>
</dbReference>
<dbReference type="GeneID" id="57097082"/>
<accession>A0A9Q6EIG8</accession>
<dbReference type="EMBL" id="LAHD01000114">
    <property type="protein sequence ID" value="PHJ97426.1"/>
    <property type="molecule type" value="Genomic_DNA"/>
</dbReference>
<dbReference type="RefSeq" id="WP_099070806.1">
    <property type="nucleotide sequence ID" value="NZ_LAHD01000114.1"/>
</dbReference>
<sequence>MTQDNKQINSHIEAYLDYYCSLSHAPGFAILLKGEWGCGKTWFIKNYLKRSEENNHKFLYVSLYGMASFSEIEDAFFQQLHPVLSSKGMAVTGKIFKGFLKGALKIDLTNDGKDDGTWTIGIPEIDIPDYLKGTDKRILIFDDLERCKIDIGNLLGYINYFVEHQDLKVIIIANEDEILDQDSSNSSKGYRAIKEKLIGKTFGISLYFEGALENFITGVNNADVSKFLSDNTKLIEDLYQKAEYENLRNLKQIVLDFERIFEVLPDKAKSKPEILQDLLRLLMAFSIEIKRGMMLPKDISKLEDEYKSLIRKQVHSRQEYNLSTKENNQEETKLEKILEKYPDLNLHKPFPSKIWWQIFFDKGILDTQKLEESLSNSKYFQDENTPNWVRLWHFSYLNDDEFENLLEKVELEYTERHFLELGIIKHITGLFLIFSEAGLYQKNKEEILEESKLYIDYLKDNNKLDIPENRYISADNYILESYAGLGYQGKELGEFKEFCSYIKKVRDPANVENMPGAAQDLLAIMQNDVWKFYYMICISNSPEQIYYEIPILKYIEPSVFVEKFLLMKFDERQCVGWALTKRYEFDNINEKLSEELTWLKSVRDLLLNKANSRKGKVSGHSLKLMTEHYLNKAIEKLEVNGTGLK</sequence>
<feature type="domain" description="KAP NTPase" evidence="1">
    <location>
        <begin position="12"/>
        <end position="260"/>
    </location>
</feature>
<dbReference type="Gene3D" id="3.40.50.300">
    <property type="entry name" value="P-loop containing nucleotide triphosphate hydrolases"/>
    <property type="match status" value="1"/>
</dbReference>
<protein>
    <submittedName>
        <fullName evidence="2">NTPase</fullName>
    </submittedName>
</protein>
<comment type="caution">
    <text evidence="2">The sequence shown here is derived from an EMBL/GenBank/DDBJ whole genome shotgun (WGS) entry which is preliminary data.</text>
</comment>
<evidence type="ECO:0000259" key="1">
    <source>
        <dbReference type="Pfam" id="PF07693"/>
    </source>
</evidence>
<dbReference type="SUPFAM" id="SSF52540">
    <property type="entry name" value="P-loop containing nucleoside triphosphate hydrolases"/>
    <property type="match status" value="1"/>
</dbReference>
<dbReference type="InterPro" id="IPR027417">
    <property type="entry name" value="P-loop_NTPase"/>
</dbReference>
<reference evidence="2 3" key="1">
    <citation type="submission" date="2015-02" db="EMBL/GenBank/DDBJ databases">
        <title>Nostoc linckia genome annotation.</title>
        <authorList>
            <person name="Zhou Z."/>
        </authorList>
    </citation>
    <scope>NUCLEOTIDE SEQUENCE [LARGE SCALE GENOMIC DNA]</scope>
    <source>
        <strain evidence="3">z8</strain>
    </source>
</reference>
<dbReference type="InterPro" id="IPR011646">
    <property type="entry name" value="KAP_P-loop"/>
</dbReference>
<organism evidence="2 3">
    <name type="scientific">Nostoc linckia z8</name>
    <dbReference type="NCBI Taxonomy" id="1628746"/>
    <lineage>
        <taxon>Bacteria</taxon>
        <taxon>Bacillati</taxon>
        <taxon>Cyanobacteriota</taxon>
        <taxon>Cyanophyceae</taxon>
        <taxon>Nostocales</taxon>
        <taxon>Nostocaceae</taxon>
        <taxon>Nostoc</taxon>
    </lineage>
</organism>
<name>A0A9Q6EIG8_NOSLI</name>
<proteinExistence type="predicted"/>
<evidence type="ECO:0000313" key="2">
    <source>
        <dbReference type="EMBL" id="PHJ97426.1"/>
    </source>
</evidence>
<gene>
    <name evidence="2" type="ORF">VF08_28700</name>
</gene>